<dbReference type="EMBL" id="MGEG01000002">
    <property type="protein sequence ID" value="OGL79846.1"/>
    <property type="molecule type" value="Genomic_DNA"/>
</dbReference>
<accession>A0A1F7UNJ6</accession>
<protein>
    <submittedName>
        <fullName evidence="1">Uncharacterized protein</fullName>
    </submittedName>
</protein>
<proteinExistence type="predicted"/>
<gene>
    <name evidence="1" type="ORF">A3F28_00960</name>
</gene>
<evidence type="ECO:0000313" key="2">
    <source>
        <dbReference type="Proteomes" id="UP000176598"/>
    </source>
</evidence>
<dbReference type="Proteomes" id="UP000176598">
    <property type="component" value="Unassembled WGS sequence"/>
</dbReference>
<reference evidence="1 2" key="1">
    <citation type="journal article" date="2016" name="Nat. Commun.">
        <title>Thousands of microbial genomes shed light on interconnected biogeochemical processes in an aquifer system.</title>
        <authorList>
            <person name="Anantharaman K."/>
            <person name="Brown C.T."/>
            <person name="Hug L.A."/>
            <person name="Sharon I."/>
            <person name="Castelle C.J."/>
            <person name="Probst A.J."/>
            <person name="Thomas B.C."/>
            <person name="Singh A."/>
            <person name="Wilkins M.J."/>
            <person name="Karaoz U."/>
            <person name="Brodie E.L."/>
            <person name="Williams K.H."/>
            <person name="Hubbard S.S."/>
            <person name="Banfield J.F."/>
        </authorList>
    </citation>
    <scope>NUCLEOTIDE SEQUENCE [LARGE SCALE GENOMIC DNA]</scope>
</reference>
<sequence>MSLFYRFPHHQGEHAEIVVGILIEVPVVAVQTGVVEVAEVEAVAIRVAGYARHLPEHCPSSSLRAVSHVAP</sequence>
<organism evidence="1 2">
    <name type="scientific">Candidatus Uhrbacteria bacterium RIFCSPHIGHO2_12_FULL_57_11</name>
    <dbReference type="NCBI Taxonomy" id="1802398"/>
    <lineage>
        <taxon>Bacteria</taxon>
        <taxon>Candidatus Uhriibacteriota</taxon>
    </lineage>
</organism>
<dbReference type="AlphaFoldDB" id="A0A1F7UNJ6"/>
<name>A0A1F7UNJ6_9BACT</name>
<comment type="caution">
    <text evidence="1">The sequence shown here is derived from an EMBL/GenBank/DDBJ whole genome shotgun (WGS) entry which is preliminary data.</text>
</comment>
<evidence type="ECO:0000313" key="1">
    <source>
        <dbReference type="EMBL" id="OGL79846.1"/>
    </source>
</evidence>